<name>A0A7K0DDH3_9NOCA</name>
<feature type="compositionally biased region" description="Pro residues" evidence="1">
    <location>
        <begin position="572"/>
        <end position="584"/>
    </location>
</feature>
<feature type="region of interest" description="Disordered" evidence="1">
    <location>
        <begin position="520"/>
        <end position="671"/>
    </location>
</feature>
<feature type="compositionally biased region" description="Pro residues" evidence="1">
    <location>
        <begin position="537"/>
        <end position="550"/>
    </location>
</feature>
<feature type="region of interest" description="Disordered" evidence="1">
    <location>
        <begin position="435"/>
        <end position="483"/>
    </location>
</feature>
<accession>A0A7K0DDH3</accession>
<feature type="region of interest" description="Disordered" evidence="1">
    <location>
        <begin position="358"/>
        <end position="383"/>
    </location>
</feature>
<gene>
    <name evidence="2" type="ORF">NRB20_66710</name>
</gene>
<proteinExistence type="predicted"/>
<comment type="caution">
    <text evidence="2">The sequence shown here is derived from an EMBL/GenBank/DDBJ whole genome shotgun (WGS) entry which is preliminary data.</text>
</comment>
<feature type="compositionally biased region" description="Pro residues" evidence="1">
    <location>
        <begin position="593"/>
        <end position="612"/>
    </location>
</feature>
<keyword evidence="3" id="KW-1185">Reference proteome</keyword>
<feature type="compositionally biased region" description="Low complexity" evidence="1">
    <location>
        <begin position="358"/>
        <end position="371"/>
    </location>
</feature>
<feature type="region of interest" description="Disordered" evidence="1">
    <location>
        <begin position="205"/>
        <end position="229"/>
    </location>
</feature>
<protein>
    <submittedName>
        <fullName evidence="2">Uncharacterized protein</fullName>
    </submittedName>
</protein>
<dbReference type="Proteomes" id="UP000438448">
    <property type="component" value="Unassembled WGS sequence"/>
</dbReference>
<dbReference type="RefSeq" id="WP_153415298.1">
    <property type="nucleotide sequence ID" value="NZ_WEGK01000020.1"/>
</dbReference>
<evidence type="ECO:0000256" key="1">
    <source>
        <dbReference type="SAM" id="MobiDB-lite"/>
    </source>
</evidence>
<reference evidence="2 3" key="1">
    <citation type="submission" date="2019-10" db="EMBL/GenBank/DDBJ databases">
        <title>Nocardia macrotermitis sp. nov. and Nocardia aurantia sp. nov., isolated from the gut of fungus growing-termite Macrotermes natalensis.</title>
        <authorList>
            <person name="Benndorf R."/>
            <person name="Schwitalla J."/>
            <person name="Martin K."/>
            <person name="De Beer W."/>
            <person name="Kaster A.-K."/>
            <person name="Vollmers J."/>
            <person name="Poulsen M."/>
            <person name="Beemelmanns C."/>
        </authorList>
    </citation>
    <scope>NUCLEOTIDE SEQUENCE [LARGE SCALE GENOMIC DNA]</scope>
    <source>
        <strain evidence="2 3">RB20</strain>
    </source>
</reference>
<feature type="compositionally biased region" description="Low complexity" evidence="1">
    <location>
        <begin position="613"/>
        <end position="637"/>
    </location>
</feature>
<evidence type="ECO:0000313" key="2">
    <source>
        <dbReference type="EMBL" id="MQY23541.1"/>
    </source>
</evidence>
<sequence>MAESVAGCGDGPGLTELLRIVAGRWSAGVGCRIEGVDVFGLLRPCAHSAAKYGIGEGEFFAQMCGLCLGLRDGHSQVARAATNTDAIVLTVLTEAQRPEAAVREAAGACPLRGMRRASVAGASTPGVRLAATASLLLAAAKIRDHVDDGEAGVLRARPMARVAAGWFARAREGARDIGLDIEPLIAAIDAQPGIERAVAAAQVDSDAGRSGGRGRIGRGTRIGGAGEPAATTRGLDTLAELTYATQLCTAELFAHTAILAGCPENADALRDAGWYFGRIAHLADAIEDLEQDRRNGKFNPLAATGTTRKRAYALLRESNSHIEAAVWRAGLSATPTVRWALLDPVTGVVRRMRRSTHTCTSATHTCSHSRCGNAHAHSSIPTSADPAHTVQLLGFPAAPGLIDLTAASGERTTTGPIATQGLSGQSVTEQPLRAVIPDSGDEPTDPPDSLGPTTIPRRTRPKSDSPTRTVSPTHASPTAKPQLVSVAGTPRLIESATEPALFELVAAPSLVRLATTLSPIEARSNPPGPQGGGPNEPYQPNPYQPSPYTPGPGGSNPYEAQPGPNTYSAGPRPGPYGPGTPNQPGPYGTNPGGPRPGPNPYGPGNPNNPGPQPGSNQFGPGPTPQYPYNQQQGTPQNPNNPVPYDIPAPFSDRPNNAPRYDPATPLPAPPKRPGLGTGLAIICGAYCTGYACCATHRRPCSGVEQGPWIRRSDCWCDCCDGCCEGCSCCSDCDSCGCCDGCCCDC</sequence>
<dbReference type="InterPro" id="IPR043740">
    <property type="entry name" value="DUF5685"/>
</dbReference>
<feature type="compositionally biased region" description="Polar residues" evidence="1">
    <location>
        <begin position="464"/>
        <end position="476"/>
    </location>
</feature>
<organism evidence="2 3">
    <name type="scientific">Nocardia macrotermitis</name>
    <dbReference type="NCBI Taxonomy" id="2585198"/>
    <lineage>
        <taxon>Bacteria</taxon>
        <taxon>Bacillati</taxon>
        <taxon>Actinomycetota</taxon>
        <taxon>Actinomycetes</taxon>
        <taxon>Mycobacteriales</taxon>
        <taxon>Nocardiaceae</taxon>
        <taxon>Nocardia</taxon>
    </lineage>
</organism>
<dbReference type="AlphaFoldDB" id="A0A7K0DDH3"/>
<dbReference type="OrthoDB" id="3210612at2"/>
<evidence type="ECO:0000313" key="3">
    <source>
        <dbReference type="Proteomes" id="UP000438448"/>
    </source>
</evidence>
<dbReference type="Pfam" id="PF18937">
    <property type="entry name" value="DUF5685"/>
    <property type="match status" value="1"/>
</dbReference>
<dbReference type="EMBL" id="WEGK01000020">
    <property type="protein sequence ID" value="MQY23541.1"/>
    <property type="molecule type" value="Genomic_DNA"/>
</dbReference>